<accession>A0A5P1EKS8</accession>
<reference evidence="3" key="1">
    <citation type="journal article" date="2017" name="Nat. Commun.">
        <title>The asparagus genome sheds light on the origin and evolution of a young Y chromosome.</title>
        <authorList>
            <person name="Harkess A."/>
            <person name="Zhou J."/>
            <person name="Xu C."/>
            <person name="Bowers J.E."/>
            <person name="Van der Hulst R."/>
            <person name="Ayyampalayam S."/>
            <person name="Mercati F."/>
            <person name="Riccardi P."/>
            <person name="McKain M.R."/>
            <person name="Kakrana A."/>
            <person name="Tang H."/>
            <person name="Ray J."/>
            <person name="Groenendijk J."/>
            <person name="Arikit S."/>
            <person name="Mathioni S.M."/>
            <person name="Nakano M."/>
            <person name="Shan H."/>
            <person name="Telgmann-Rauber A."/>
            <person name="Kanno A."/>
            <person name="Yue Z."/>
            <person name="Chen H."/>
            <person name="Li W."/>
            <person name="Chen Y."/>
            <person name="Xu X."/>
            <person name="Zhang Y."/>
            <person name="Luo S."/>
            <person name="Chen H."/>
            <person name="Gao J."/>
            <person name="Mao Z."/>
            <person name="Pires J.C."/>
            <person name="Luo M."/>
            <person name="Kudrna D."/>
            <person name="Wing R.A."/>
            <person name="Meyers B.C."/>
            <person name="Yi K."/>
            <person name="Kong H."/>
            <person name="Lavrijsen P."/>
            <person name="Sunseri F."/>
            <person name="Falavigna A."/>
            <person name="Ye Y."/>
            <person name="Leebens-Mack J.H."/>
            <person name="Chen G."/>
        </authorList>
    </citation>
    <scope>NUCLEOTIDE SEQUENCE [LARGE SCALE GENOMIC DNA]</scope>
    <source>
        <strain evidence="3">cv. DH0086</strain>
    </source>
</reference>
<sequence length="88" mass="10064">MGREEEEQCGGLRRQKQSVMAIESVSNVMIGGGILANLLVSRFKWKFDGLNFIPNMLGFISRRSYSHLFRVQVCREENIEGKRNGQSK</sequence>
<feature type="transmembrane region" description="Helical" evidence="1">
    <location>
        <begin position="20"/>
        <end position="40"/>
    </location>
</feature>
<dbReference type="AlphaFoldDB" id="A0A5P1EKS8"/>
<keyword evidence="1" id="KW-0812">Transmembrane</keyword>
<protein>
    <submittedName>
        <fullName evidence="2">Uncharacterized protein</fullName>
    </submittedName>
</protein>
<dbReference type="Proteomes" id="UP000243459">
    <property type="component" value="Chromosome 6"/>
</dbReference>
<keyword evidence="3" id="KW-1185">Reference proteome</keyword>
<name>A0A5P1EKS8_ASPOF</name>
<evidence type="ECO:0000256" key="1">
    <source>
        <dbReference type="SAM" id="Phobius"/>
    </source>
</evidence>
<keyword evidence="1" id="KW-0472">Membrane</keyword>
<evidence type="ECO:0000313" key="3">
    <source>
        <dbReference type="Proteomes" id="UP000243459"/>
    </source>
</evidence>
<dbReference type="Gramene" id="ONK66384">
    <property type="protein sequence ID" value="ONK66384"/>
    <property type="gene ID" value="A4U43_C06F7280"/>
</dbReference>
<keyword evidence="1" id="KW-1133">Transmembrane helix</keyword>
<dbReference type="EMBL" id="CM007386">
    <property type="protein sequence ID" value="ONK66384.1"/>
    <property type="molecule type" value="Genomic_DNA"/>
</dbReference>
<evidence type="ECO:0000313" key="2">
    <source>
        <dbReference type="EMBL" id="ONK66384.1"/>
    </source>
</evidence>
<gene>
    <name evidence="2" type="ORF">A4U43_C06F7280</name>
</gene>
<proteinExistence type="predicted"/>
<organism evidence="2 3">
    <name type="scientific">Asparagus officinalis</name>
    <name type="common">Garden asparagus</name>
    <dbReference type="NCBI Taxonomy" id="4686"/>
    <lineage>
        <taxon>Eukaryota</taxon>
        <taxon>Viridiplantae</taxon>
        <taxon>Streptophyta</taxon>
        <taxon>Embryophyta</taxon>
        <taxon>Tracheophyta</taxon>
        <taxon>Spermatophyta</taxon>
        <taxon>Magnoliopsida</taxon>
        <taxon>Liliopsida</taxon>
        <taxon>Asparagales</taxon>
        <taxon>Asparagaceae</taxon>
        <taxon>Asparagoideae</taxon>
        <taxon>Asparagus</taxon>
    </lineage>
</organism>